<dbReference type="Proteomes" id="UP000192132">
    <property type="component" value="Unassembled WGS sequence"/>
</dbReference>
<protein>
    <submittedName>
        <fullName evidence="1">Conjugal transfer protein TraD</fullName>
    </submittedName>
</protein>
<name>A0A1S8CSZ0_9GAMM</name>
<dbReference type="STRING" id="1907941.BKE30_13275"/>
<dbReference type="OrthoDB" id="6688220at2"/>
<comment type="caution">
    <text evidence="1">The sequence shown here is derived from an EMBL/GenBank/DDBJ whole genome shotgun (WGS) entry which is preliminary data.</text>
</comment>
<dbReference type="Pfam" id="PF06412">
    <property type="entry name" value="TraD"/>
    <property type="match status" value="1"/>
</dbReference>
<organism evidence="1 2">
    <name type="scientific">Alkanindiges hydrocarboniclasticus</name>
    <dbReference type="NCBI Taxonomy" id="1907941"/>
    <lineage>
        <taxon>Bacteria</taxon>
        <taxon>Pseudomonadati</taxon>
        <taxon>Pseudomonadota</taxon>
        <taxon>Gammaproteobacteria</taxon>
        <taxon>Moraxellales</taxon>
        <taxon>Moraxellaceae</taxon>
        <taxon>Alkanindiges</taxon>
    </lineage>
</organism>
<dbReference type="RefSeq" id="WP_076879084.1">
    <property type="nucleotide sequence ID" value="NZ_MLCN01000038.1"/>
</dbReference>
<sequence length="140" mass="15661">MSEQWLVNRVQYIKGLKNPSATQKTLVELYEIPEGQRTPTNTKHLTTLIKAERAADKAASAQRAAKKVLTEDQAKKRKERTNKLVQLGALFEVAGLDNHNPAALLGVLLKAAEVSTDDQKWDIWADQGQMVLNQRKNARS</sequence>
<dbReference type="AlphaFoldDB" id="A0A1S8CSZ0"/>
<keyword evidence="2" id="KW-1185">Reference proteome</keyword>
<reference evidence="1 2" key="1">
    <citation type="submission" date="2016-10" db="EMBL/GenBank/DDBJ databases">
        <title>Draft Genome sequence of Alkanindiges sp. strain H1.</title>
        <authorList>
            <person name="Subhash Y."/>
            <person name="Lee S."/>
        </authorList>
    </citation>
    <scope>NUCLEOTIDE SEQUENCE [LARGE SCALE GENOMIC DNA]</scope>
    <source>
        <strain evidence="1 2">H1</strain>
    </source>
</reference>
<evidence type="ECO:0000313" key="2">
    <source>
        <dbReference type="Proteomes" id="UP000192132"/>
    </source>
</evidence>
<dbReference type="EMBL" id="MLCN01000038">
    <property type="protein sequence ID" value="ONG38094.1"/>
    <property type="molecule type" value="Genomic_DNA"/>
</dbReference>
<gene>
    <name evidence="1" type="ORF">BKE30_13275</name>
</gene>
<accession>A0A1S8CSZ0</accession>
<evidence type="ECO:0000313" key="1">
    <source>
        <dbReference type="EMBL" id="ONG38094.1"/>
    </source>
</evidence>
<dbReference type="InterPro" id="IPR009444">
    <property type="entry name" value="Conjugal_tfr_TraD_a-type"/>
</dbReference>
<proteinExistence type="predicted"/>